<keyword evidence="3" id="KW-1185">Reference proteome</keyword>
<sequence length="209" mass="22407">MEAAWPLTHSSPPEHATPAPGAGMDETELVEPEPEPTTRRLMLQRPSALVPGLSKTYSRRQQQRPSATADPEAGQVEATPSLCSLPNSSQRKRFMAKISKKTTMILPTPRTAKLHPRACASTAPRRSRLIAGMAPETPGGSTPTRTKKKVMRALGLISDTGGIDRESLEKYGLLFTQASSLPDAQVRAMCALFGWTTPEGEETSGAAAC</sequence>
<dbReference type="Proteomes" id="UP000823388">
    <property type="component" value="Chromosome 6N"/>
</dbReference>
<feature type="region of interest" description="Disordered" evidence="1">
    <location>
        <begin position="1"/>
        <end position="89"/>
    </location>
</feature>
<protein>
    <submittedName>
        <fullName evidence="2">Uncharacterized protein</fullName>
    </submittedName>
</protein>
<evidence type="ECO:0000256" key="1">
    <source>
        <dbReference type="SAM" id="MobiDB-lite"/>
    </source>
</evidence>
<proteinExistence type="predicted"/>
<accession>A0A8T0QVB3</accession>
<gene>
    <name evidence="2" type="ORF">PVAP13_6NG097990</name>
</gene>
<dbReference type="AlphaFoldDB" id="A0A8T0QVB3"/>
<evidence type="ECO:0000313" key="2">
    <source>
        <dbReference type="EMBL" id="KAG2577172.1"/>
    </source>
</evidence>
<organism evidence="2 3">
    <name type="scientific">Panicum virgatum</name>
    <name type="common">Blackwell switchgrass</name>
    <dbReference type="NCBI Taxonomy" id="38727"/>
    <lineage>
        <taxon>Eukaryota</taxon>
        <taxon>Viridiplantae</taxon>
        <taxon>Streptophyta</taxon>
        <taxon>Embryophyta</taxon>
        <taxon>Tracheophyta</taxon>
        <taxon>Spermatophyta</taxon>
        <taxon>Magnoliopsida</taxon>
        <taxon>Liliopsida</taxon>
        <taxon>Poales</taxon>
        <taxon>Poaceae</taxon>
        <taxon>PACMAD clade</taxon>
        <taxon>Panicoideae</taxon>
        <taxon>Panicodae</taxon>
        <taxon>Paniceae</taxon>
        <taxon>Panicinae</taxon>
        <taxon>Panicum</taxon>
        <taxon>Panicum sect. Hiantes</taxon>
    </lineage>
</organism>
<name>A0A8T0QVB3_PANVG</name>
<evidence type="ECO:0000313" key="3">
    <source>
        <dbReference type="Proteomes" id="UP000823388"/>
    </source>
</evidence>
<feature type="compositionally biased region" description="Acidic residues" evidence="1">
    <location>
        <begin position="25"/>
        <end position="34"/>
    </location>
</feature>
<dbReference type="EMBL" id="CM029048">
    <property type="protein sequence ID" value="KAG2577172.1"/>
    <property type="molecule type" value="Genomic_DNA"/>
</dbReference>
<reference evidence="2" key="1">
    <citation type="submission" date="2020-05" db="EMBL/GenBank/DDBJ databases">
        <title>WGS assembly of Panicum virgatum.</title>
        <authorList>
            <person name="Lovell J.T."/>
            <person name="Jenkins J."/>
            <person name="Shu S."/>
            <person name="Juenger T.E."/>
            <person name="Schmutz J."/>
        </authorList>
    </citation>
    <scope>NUCLEOTIDE SEQUENCE</scope>
    <source>
        <strain evidence="2">AP13</strain>
    </source>
</reference>
<comment type="caution">
    <text evidence="2">The sequence shown here is derived from an EMBL/GenBank/DDBJ whole genome shotgun (WGS) entry which is preliminary data.</text>
</comment>